<dbReference type="EMBL" id="FPHK01000020">
    <property type="protein sequence ID" value="SFV56426.1"/>
    <property type="molecule type" value="Genomic_DNA"/>
</dbReference>
<protein>
    <submittedName>
        <fullName evidence="2">Putative periplasmic ATP /GTP-binding protein</fullName>
    </submittedName>
</protein>
<evidence type="ECO:0000256" key="1">
    <source>
        <dbReference type="SAM" id="Phobius"/>
    </source>
</evidence>
<dbReference type="InterPro" id="IPR045584">
    <property type="entry name" value="Pilin-like"/>
</dbReference>
<feature type="transmembrane region" description="Helical" evidence="1">
    <location>
        <begin position="6"/>
        <end position="25"/>
    </location>
</feature>
<reference evidence="2" key="1">
    <citation type="submission" date="2016-10" db="EMBL/GenBank/DDBJ databases">
        <authorList>
            <person name="de Groot N.N."/>
        </authorList>
    </citation>
    <scope>NUCLEOTIDE SEQUENCE</scope>
</reference>
<accession>A0A1W1BSC6</accession>
<keyword evidence="1" id="KW-0812">Transmembrane</keyword>
<dbReference type="AlphaFoldDB" id="A0A1W1BSC6"/>
<dbReference type="SUPFAM" id="SSF54523">
    <property type="entry name" value="Pili subunits"/>
    <property type="match status" value="1"/>
</dbReference>
<gene>
    <name evidence="2" type="ORF">MNB_SM-6-152</name>
</gene>
<dbReference type="Gene3D" id="3.30.700.10">
    <property type="entry name" value="Glycoprotein, Type 4 Pilin"/>
    <property type="match status" value="1"/>
</dbReference>
<sequence>MKKAFTLLELVFVIAIIGILAAVILPRTKRSPTREAAIQLVSHIRYTQHLALVDDKYLYDVTIPVDPSSDEHDRWWKARWQLKFEKSANSNNKWSYTIFSDHFGSSVYSGNPNSQTEIATNPQNQQKKLTGGTSAIPYNHVKATTSMNIGTKYGISNVVFSNSCHQSIIFDYIGRPMTGTLASFSSPYPINKLLVNDCNITLVGQDENVSVIITPQTGYTYIAK</sequence>
<organism evidence="2">
    <name type="scientific">hydrothermal vent metagenome</name>
    <dbReference type="NCBI Taxonomy" id="652676"/>
    <lineage>
        <taxon>unclassified sequences</taxon>
        <taxon>metagenomes</taxon>
        <taxon>ecological metagenomes</taxon>
    </lineage>
</organism>
<dbReference type="InterPro" id="IPR012902">
    <property type="entry name" value="N_methyl_site"/>
</dbReference>
<keyword evidence="1" id="KW-1133">Transmembrane helix</keyword>
<dbReference type="NCBIfam" id="TIGR02532">
    <property type="entry name" value="IV_pilin_GFxxxE"/>
    <property type="match status" value="1"/>
</dbReference>
<dbReference type="Pfam" id="PF07963">
    <property type="entry name" value="N_methyl"/>
    <property type="match status" value="1"/>
</dbReference>
<evidence type="ECO:0000313" key="2">
    <source>
        <dbReference type="EMBL" id="SFV56426.1"/>
    </source>
</evidence>
<name>A0A1W1BSC6_9ZZZZ</name>
<keyword evidence="1" id="KW-0472">Membrane</keyword>
<proteinExistence type="predicted"/>